<comment type="pathway">
    <text evidence="9">Protein modification; lipoprotein biosynthesis (N-acyl transfer).</text>
</comment>
<feature type="domain" description="CN hydrolase" evidence="10">
    <location>
        <begin position="242"/>
        <end position="494"/>
    </location>
</feature>
<evidence type="ECO:0000256" key="3">
    <source>
        <dbReference type="ARBA" id="ARBA00022475"/>
    </source>
</evidence>
<comment type="similarity">
    <text evidence="2 9">Belongs to the CN hydrolase family. Apolipoprotein N-acyltransferase subfamily.</text>
</comment>
<gene>
    <name evidence="9 11" type="primary">lnt</name>
    <name evidence="11" type="ORF">HJG44_18765</name>
</gene>
<evidence type="ECO:0000256" key="6">
    <source>
        <dbReference type="ARBA" id="ARBA00022989"/>
    </source>
</evidence>
<dbReference type="UniPathway" id="UPA00666"/>
<dbReference type="AlphaFoldDB" id="A0A849IKD5"/>
<protein>
    <recommendedName>
        <fullName evidence="9">Apolipoprotein N-acyltransferase</fullName>
        <shortName evidence="9">ALP N-acyltransferase</shortName>
        <ecNumber evidence="9">2.3.1.269</ecNumber>
    </recommendedName>
</protein>
<keyword evidence="6 9" id="KW-1133">Transmembrane helix</keyword>
<evidence type="ECO:0000256" key="9">
    <source>
        <dbReference type="HAMAP-Rule" id="MF_01148"/>
    </source>
</evidence>
<dbReference type="InterPro" id="IPR003010">
    <property type="entry name" value="C-N_Hydrolase"/>
</dbReference>
<evidence type="ECO:0000313" key="11">
    <source>
        <dbReference type="EMBL" id="NNM74403.1"/>
    </source>
</evidence>
<comment type="catalytic activity">
    <reaction evidence="9">
        <text>N-terminal S-1,2-diacyl-sn-glyceryl-L-cysteinyl-[lipoprotein] + a glycerophospholipid = N-acyl-S-1,2-diacyl-sn-glyceryl-L-cysteinyl-[lipoprotein] + a 2-acyl-sn-glycero-3-phospholipid + H(+)</text>
        <dbReference type="Rhea" id="RHEA:48228"/>
        <dbReference type="Rhea" id="RHEA-COMP:14681"/>
        <dbReference type="Rhea" id="RHEA-COMP:14684"/>
        <dbReference type="ChEBI" id="CHEBI:15378"/>
        <dbReference type="ChEBI" id="CHEBI:136912"/>
        <dbReference type="ChEBI" id="CHEBI:140656"/>
        <dbReference type="ChEBI" id="CHEBI:140657"/>
        <dbReference type="ChEBI" id="CHEBI:140660"/>
        <dbReference type="EC" id="2.3.1.269"/>
    </reaction>
</comment>
<dbReference type="PANTHER" id="PTHR38686:SF1">
    <property type="entry name" value="APOLIPOPROTEIN N-ACYLTRANSFERASE"/>
    <property type="match status" value="1"/>
</dbReference>
<dbReference type="InterPro" id="IPR004563">
    <property type="entry name" value="Apolipo_AcylTrfase"/>
</dbReference>
<organism evidence="11 12">
    <name type="scientific">Enterovirga aerilata</name>
    <dbReference type="NCBI Taxonomy" id="2730920"/>
    <lineage>
        <taxon>Bacteria</taxon>
        <taxon>Pseudomonadati</taxon>
        <taxon>Pseudomonadota</taxon>
        <taxon>Alphaproteobacteria</taxon>
        <taxon>Hyphomicrobiales</taxon>
        <taxon>Methylobacteriaceae</taxon>
        <taxon>Enterovirga</taxon>
    </lineage>
</organism>
<comment type="subcellular location">
    <subcellularLocation>
        <location evidence="1 9">Cell membrane</location>
        <topology evidence="1 9">Multi-pass membrane protein</topology>
    </subcellularLocation>
</comment>
<dbReference type="Gene3D" id="3.60.110.10">
    <property type="entry name" value="Carbon-nitrogen hydrolase"/>
    <property type="match status" value="1"/>
</dbReference>
<keyword evidence="3 9" id="KW-1003">Cell membrane</keyword>
<dbReference type="HAMAP" id="MF_01148">
    <property type="entry name" value="Lnt"/>
    <property type="match status" value="1"/>
</dbReference>
<comment type="function">
    <text evidence="9">Catalyzes the phospholipid dependent N-acylation of the N-terminal cysteine of apolipoprotein, the last step in lipoprotein maturation.</text>
</comment>
<proteinExistence type="inferred from homology"/>
<dbReference type="NCBIfam" id="TIGR00546">
    <property type="entry name" value="lnt"/>
    <property type="match status" value="1"/>
</dbReference>
<keyword evidence="11" id="KW-0449">Lipoprotein</keyword>
<sequence length="529" mass="55596">MRAIADRMVLAEGWGRGGIAFAAGALGALAMPPFGLWPALAVSLSIAVWLIDGSGAASRWASLRRAAAIGWVWGFGYFLAGLWWIGAAFLVQADVFAWLMPFGVLGLPALLAVFPAVGFGIARLLWSPTGWRLFAFAFGVTVAEWLRGHAFTGFPWNTLGMALGQNLWLMQSASLVGLYGLTAIAVVLLSTPALLGTGEGRAGRLAPVLAAALALASMAGYGAWRLSGPAPAPVAGVKLRIVQPNLAQDAKFHAGNGPAILRRYLELSDRATSPETTGLADATHIIWPESAFPFLLHREPAALAMIADSLPRGGVLVTGAARSTGEGQETRYYNSIQAVGDTGAVLASYDKVHLVPFGEYVPDFLEHSLRAIGIREFVAIPGGFTAGERHTAFAVPGLPPVAGSVCYEAIFPGETMPPGPRPGLILNVTNDGWFGDTPGPRQHFAQARLRAVERGIPLVRAANTGISAVVDPYGRILASLPVGREGVIDTALPGVANVTVFDDVGNTVLLGLCFTLFLVAVAGPRRRSR</sequence>
<keyword evidence="7 9" id="KW-0472">Membrane</keyword>
<dbReference type="GO" id="GO:0042158">
    <property type="term" value="P:lipoprotein biosynthetic process"/>
    <property type="evidence" value="ECO:0007669"/>
    <property type="project" value="UniProtKB-UniRule"/>
</dbReference>
<keyword evidence="8 9" id="KW-0012">Acyltransferase</keyword>
<evidence type="ECO:0000256" key="2">
    <source>
        <dbReference type="ARBA" id="ARBA00010065"/>
    </source>
</evidence>
<feature type="transmembrane region" description="Helical" evidence="9">
    <location>
        <begin position="96"/>
        <end position="121"/>
    </location>
</feature>
<evidence type="ECO:0000259" key="10">
    <source>
        <dbReference type="PROSITE" id="PS50263"/>
    </source>
</evidence>
<evidence type="ECO:0000256" key="8">
    <source>
        <dbReference type="ARBA" id="ARBA00023315"/>
    </source>
</evidence>
<keyword evidence="5 9" id="KW-0812">Transmembrane</keyword>
<feature type="transmembrane region" description="Helical" evidence="9">
    <location>
        <begin position="504"/>
        <end position="523"/>
    </location>
</feature>
<evidence type="ECO:0000256" key="1">
    <source>
        <dbReference type="ARBA" id="ARBA00004651"/>
    </source>
</evidence>
<dbReference type="Proteomes" id="UP000564885">
    <property type="component" value="Unassembled WGS sequence"/>
</dbReference>
<dbReference type="CDD" id="cd07571">
    <property type="entry name" value="ALP_N-acyl_transferase"/>
    <property type="match status" value="1"/>
</dbReference>
<evidence type="ECO:0000256" key="4">
    <source>
        <dbReference type="ARBA" id="ARBA00022679"/>
    </source>
</evidence>
<feature type="transmembrane region" description="Helical" evidence="9">
    <location>
        <begin position="176"/>
        <end position="198"/>
    </location>
</feature>
<dbReference type="Pfam" id="PF20154">
    <property type="entry name" value="LNT_N"/>
    <property type="match status" value="1"/>
</dbReference>
<keyword evidence="4 9" id="KW-0808">Transferase</keyword>
<name>A0A849IKD5_9HYPH</name>
<feature type="transmembrane region" description="Helical" evidence="9">
    <location>
        <begin position="9"/>
        <end position="30"/>
    </location>
</feature>
<feature type="transmembrane region" description="Helical" evidence="9">
    <location>
        <begin position="69"/>
        <end position="90"/>
    </location>
</feature>
<feature type="transmembrane region" description="Helical" evidence="9">
    <location>
        <begin position="205"/>
        <end position="224"/>
    </location>
</feature>
<dbReference type="EMBL" id="JABEPP010000005">
    <property type="protein sequence ID" value="NNM74403.1"/>
    <property type="molecule type" value="Genomic_DNA"/>
</dbReference>
<dbReference type="InterPro" id="IPR045378">
    <property type="entry name" value="LNT_N"/>
</dbReference>
<comment type="caution">
    <text evidence="11">The sequence shown here is derived from an EMBL/GenBank/DDBJ whole genome shotgun (WGS) entry which is preliminary data.</text>
</comment>
<feature type="transmembrane region" description="Helical" evidence="9">
    <location>
        <begin position="133"/>
        <end position="156"/>
    </location>
</feature>
<accession>A0A849IKD5</accession>
<dbReference type="SUPFAM" id="SSF56317">
    <property type="entry name" value="Carbon-nitrogen hydrolase"/>
    <property type="match status" value="1"/>
</dbReference>
<dbReference type="InterPro" id="IPR036526">
    <property type="entry name" value="C-N_Hydrolase_sf"/>
</dbReference>
<dbReference type="Pfam" id="PF00795">
    <property type="entry name" value="CN_hydrolase"/>
    <property type="match status" value="1"/>
</dbReference>
<keyword evidence="12" id="KW-1185">Reference proteome</keyword>
<dbReference type="GO" id="GO:0005886">
    <property type="term" value="C:plasma membrane"/>
    <property type="evidence" value="ECO:0007669"/>
    <property type="project" value="UniProtKB-SubCell"/>
</dbReference>
<feature type="transmembrane region" description="Helical" evidence="9">
    <location>
        <begin position="36"/>
        <end position="57"/>
    </location>
</feature>
<evidence type="ECO:0000256" key="5">
    <source>
        <dbReference type="ARBA" id="ARBA00022692"/>
    </source>
</evidence>
<dbReference type="PROSITE" id="PS50263">
    <property type="entry name" value="CN_HYDROLASE"/>
    <property type="match status" value="1"/>
</dbReference>
<evidence type="ECO:0000313" key="12">
    <source>
        <dbReference type="Proteomes" id="UP000564885"/>
    </source>
</evidence>
<dbReference type="GO" id="GO:0016410">
    <property type="term" value="F:N-acyltransferase activity"/>
    <property type="evidence" value="ECO:0007669"/>
    <property type="project" value="UniProtKB-UniRule"/>
</dbReference>
<evidence type="ECO:0000256" key="7">
    <source>
        <dbReference type="ARBA" id="ARBA00023136"/>
    </source>
</evidence>
<reference evidence="11 12" key="1">
    <citation type="submission" date="2020-04" db="EMBL/GenBank/DDBJ databases">
        <title>Enterovirga sp. isolate from soil.</title>
        <authorList>
            <person name="Chea S."/>
            <person name="Kim D.-U."/>
        </authorList>
    </citation>
    <scope>NUCLEOTIDE SEQUENCE [LARGE SCALE GENOMIC DNA]</scope>
    <source>
        <strain evidence="11 12">DB1703</strain>
    </source>
</reference>
<dbReference type="RefSeq" id="WP_171219838.1">
    <property type="nucleotide sequence ID" value="NZ_JABEPP010000005.1"/>
</dbReference>
<dbReference type="EC" id="2.3.1.269" evidence="9"/>
<dbReference type="PANTHER" id="PTHR38686">
    <property type="entry name" value="APOLIPOPROTEIN N-ACYLTRANSFERASE"/>
    <property type="match status" value="1"/>
</dbReference>